<proteinExistence type="predicted"/>
<dbReference type="InterPro" id="IPR051321">
    <property type="entry name" value="PHA/PHB_synthase"/>
</dbReference>
<name>A0ABS7PJP8_9SPHN</name>
<dbReference type="PANTHER" id="PTHR36837:SF4">
    <property type="entry name" value="BLR0908 PROTEIN"/>
    <property type="match status" value="1"/>
</dbReference>
<protein>
    <submittedName>
        <fullName evidence="1">Alpha/beta hydrolase</fullName>
    </submittedName>
</protein>
<keyword evidence="1" id="KW-0378">Hydrolase</keyword>
<dbReference type="GO" id="GO:0016787">
    <property type="term" value="F:hydrolase activity"/>
    <property type="evidence" value="ECO:0007669"/>
    <property type="project" value="UniProtKB-KW"/>
</dbReference>
<dbReference type="InterPro" id="IPR029058">
    <property type="entry name" value="AB_hydrolase_fold"/>
</dbReference>
<dbReference type="PANTHER" id="PTHR36837">
    <property type="entry name" value="POLY(3-HYDROXYALKANOATE) POLYMERASE SUBUNIT PHAC"/>
    <property type="match status" value="1"/>
</dbReference>
<dbReference type="Proteomes" id="UP000706039">
    <property type="component" value="Unassembled WGS sequence"/>
</dbReference>
<sequence length="353" mass="37656">MAHPAPFDAAPQHGPRPLPLFLELLRSETAASPDRAAAAIKGLKAYQHAPRADRGPPMPVAARIGRACLRDYGGTGRPVVFVPSLINPPFVLDLSPDNSLLRWIAGQGIRPLLLDWGAPLPEESGMGIAGHVETLLLPLLDALGENAALVGYCLGGTMAVAAAALRPVTGLALIAAPWHFSGFPQGARNDMTSLWESAKPTCETLGYLPMEILQTAFWKLDPGRTIGKYERFALLDPESAEARAFVALEDWANAGAPLTYEAGREAFEDLFAADLPGAGRWQVTGKTIDPARLSCPLLDLVSLSDRIVPAASSTGLDTRIELSAGHVGMVVGSRARAQLWEPLAAWLSHLHNR</sequence>
<dbReference type="Gene3D" id="3.40.50.1820">
    <property type="entry name" value="alpha/beta hydrolase"/>
    <property type="match status" value="1"/>
</dbReference>
<comment type="caution">
    <text evidence="1">The sequence shown here is derived from an EMBL/GenBank/DDBJ whole genome shotgun (WGS) entry which is preliminary data.</text>
</comment>
<dbReference type="SUPFAM" id="SSF53474">
    <property type="entry name" value="alpha/beta-Hydrolases"/>
    <property type="match status" value="1"/>
</dbReference>
<gene>
    <name evidence="1" type="ORF">K7G82_04360</name>
</gene>
<dbReference type="EMBL" id="JAINVV010000003">
    <property type="protein sequence ID" value="MBY8821511.1"/>
    <property type="molecule type" value="Genomic_DNA"/>
</dbReference>
<evidence type="ECO:0000313" key="1">
    <source>
        <dbReference type="EMBL" id="MBY8821511.1"/>
    </source>
</evidence>
<accession>A0ABS7PJP8</accession>
<evidence type="ECO:0000313" key="2">
    <source>
        <dbReference type="Proteomes" id="UP000706039"/>
    </source>
</evidence>
<organism evidence="1 2">
    <name type="scientific">Sphingomonas colocasiae</name>
    <dbReference type="NCBI Taxonomy" id="1848973"/>
    <lineage>
        <taxon>Bacteria</taxon>
        <taxon>Pseudomonadati</taxon>
        <taxon>Pseudomonadota</taxon>
        <taxon>Alphaproteobacteria</taxon>
        <taxon>Sphingomonadales</taxon>
        <taxon>Sphingomonadaceae</taxon>
        <taxon>Sphingomonas</taxon>
    </lineage>
</organism>
<dbReference type="RefSeq" id="WP_222988625.1">
    <property type="nucleotide sequence ID" value="NZ_JAINVV010000003.1"/>
</dbReference>
<keyword evidence="2" id="KW-1185">Reference proteome</keyword>
<reference evidence="1 2" key="1">
    <citation type="submission" date="2021-08" db="EMBL/GenBank/DDBJ databases">
        <authorList>
            <person name="Tuo L."/>
        </authorList>
    </citation>
    <scope>NUCLEOTIDE SEQUENCE [LARGE SCALE GENOMIC DNA]</scope>
    <source>
        <strain evidence="1 2">JCM 31229</strain>
    </source>
</reference>